<dbReference type="SUPFAM" id="SSF55874">
    <property type="entry name" value="ATPase domain of HSP90 chaperone/DNA topoisomerase II/histidine kinase"/>
    <property type="match status" value="1"/>
</dbReference>
<dbReference type="Pfam" id="PF02518">
    <property type="entry name" value="HATPase_c"/>
    <property type="match status" value="1"/>
</dbReference>
<accession>A0A1Y5TFD4</accession>
<dbReference type="CDD" id="cd00082">
    <property type="entry name" value="HisKA"/>
    <property type="match status" value="1"/>
</dbReference>
<evidence type="ECO:0000313" key="14">
    <source>
        <dbReference type="EMBL" id="SLN62554.1"/>
    </source>
</evidence>
<evidence type="ECO:0000256" key="11">
    <source>
        <dbReference type="SAM" id="Phobius"/>
    </source>
</evidence>
<dbReference type="OrthoDB" id="9815202at2"/>
<keyword evidence="8 11" id="KW-1133">Transmembrane helix</keyword>
<dbReference type="InterPro" id="IPR005467">
    <property type="entry name" value="His_kinase_dom"/>
</dbReference>
<dbReference type="SMART" id="SM00388">
    <property type="entry name" value="HisKA"/>
    <property type="match status" value="1"/>
</dbReference>
<dbReference type="InterPro" id="IPR036890">
    <property type="entry name" value="HATPase_C_sf"/>
</dbReference>
<evidence type="ECO:0000256" key="10">
    <source>
        <dbReference type="ARBA" id="ARBA00023136"/>
    </source>
</evidence>
<name>A0A1Y5TFD4_9PROT</name>
<keyword evidence="7 14" id="KW-0418">Kinase</keyword>
<dbReference type="Pfam" id="PF00672">
    <property type="entry name" value="HAMP"/>
    <property type="match status" value="1"/>
</dbReference>
<dbReference type="InterPro" id="IPR050428">
    <property type="entry name" value="TCS_sensor_his_kinase"/>
</dbReference>
<dbReference type="SUPFAM" id="SSF47384">
    <property type="entry name" value="Homodimeric domain of signal transducing histidine kinase"/>
    <property type="match status" value="1"/>
</dbReference>
<keyword evidence="6 11" id="KW-0812">Transmembrane</keyword>
<feature type="transmembrane region" description="Helical" evidence="11">
    <location>
        <begin position="162"/>
        <end position="186"/>
    </location>
</feature>
<dbReference type="InterPro" id="IPR004358">
    <property type="entry name" value="Sig_transdc_His_kin-like_C"/>
</dbReference>
<evidence type="ECO:0000256" key="6">
    <source>
        <dbReference type="ARBA" id="ARBA00022692"/>
    </source>
</evidence>
<evidence type="ECO:0000256" key="4">
    <source>
        <dbReference type="ARBA" id="ARBA00022553"/>
    </source>
</evidence>
<evidence type="ECO:0000256" key="7">
    <source>
        <dbReference type="ARBA" id="ARBA00022777"/>
    </source>
</evidence>
<keyword evidence="5 14" id="KW-0808">Transferase</keyword>
<evidence type="ECO:0000256" key="9">
    <source>
        <dbReference type="ARBA" id="ARBA00023012"/>
    </source>
</evidence>
<keyword evidence="15" id="KW-1185">Reference proteome</keyword>
<feature type="domain" description="HAMP" evidence="13">
    <location>
        <begin position="183"/>
        <end position="236"/>
    </location>
</feature>
<evidence type="ECO:0000313" key="15">
    <source>
        <dbReference type="Proteomes" id="UP000193200"/>
    </source>
</evidence>
<dbReference type="PROSITE" id="PS50885">
    <property type="entry name" value="HAMP"/>
    <property type="match status" value="1"/>
</dbReference>
<comment type="catalytic activity">
    <reaction evidence="1">
        <text>ATP + protein L-histidine = ADP + protein N-phospho-L-histidine.</text>
        <dbReference type="EC" id="2.7.13.3"/>
    </reaction>
</comment>
<dbReference type="AlphaFoldDB" id="A0A1Y5TFD4"/>
<evidence type="ECO:0000256" key="3">
    <source>
        <dbReference type="ARBA" id="ARBA00012438"/>
    </source>
</evidence>
<dbReference type="Gene3D" id="6.10.340.10">
    <property type="match status" value="1"/>
</dbReference>
<dbReference type="InterPro" id="IPR003660">
    <property type="entry name" value="HAMP_dom"/>
</dbReference>
<dbReference type="PROSITE" id="PS50109">
    <property type="entry name" value="HIS_KIN"/>
    <property type="match status" value="1"/>
</dbReference>
<organism evidence="14 15">
    <name type="scientific">Oceanibacterium hippocampi</name>
    <dbReference type="NCBI Taxonomy" id="745714"/>
    <lineage>
        <taxon>Bacteria</taxon>
        <taxon>Pseudomonadati</taxon>
        <taxon>Pseudomonadota</taxon>
        <taxon>Alphaproteobacteria</taxon>
        <taxon>Sneathiellales</taxon>
        <taxon>Sneathiellaceae</taxon>
        <taxon>Oceanibacterium</taxon>
    </lineage>
</organism>
<dbReference type="PANTHER" id="PTHR45436">
    <property type="entry name" value="SENSOR HISTIDINE KINASE YKOH"/>
    <property type="match status" value="1"/>
</dbReference>
<dbReference type="GO" id="GO:0005886">
    <property type="term" value="C:plasma membrane"/>
    <property type="evidence" value="ECO:0007669"/>
    <property type="project" value="TreeGrafter"/>
</dbReference>
<dbReference type="PANTHER" id="PTHR45436:SF8">
    <property type="entry name" value="HISTIDINE KINASE"/>
    <property type="match status" value="1"/>
</dbReference>
<feature type="transmembrane region" description="Helical" evidence="11">
    <location>
        <begin position="14"/>
        <end position="34"/>
    </location>
</feature>
<dbReference type="FunCoup" id="A0A1Y5TFD4">
    <property type="interactions" value="13"/>
</dbReference>
<gene>
    <name evidence="14" type="primary">yedV</name>
    <name evidence="14" type="ORF">OCH7691_02774</name>
</gene>
<dbReference type="Proteomes" id="UP000193200">
    <property type="component" value="Unassembled WGS sequence"/>
</dbReference>
<dbReference type="SMART" id="SM00304">
    <property type="entry name" value="HAMP"/>
    <property type="match status" value="1"/>
</dbReference>
<protein>
    <recommendedName>
        <fullName evidence="3">histidine kinase</fullName>
        <ecNumber evidence="3">2.7.13.3</ecNumber>
    </recommendedName>
</protein>
<keyword evidence="9" id="KW-0902">Two-component regulatory system</keyword>
<dbReference type="CDD" id="cd06225">
    <property type="entry name" value="HAMP"/>
    <property type="match status" value="1"/>
</dbReference>
<dbReference type="SMART" id="SM00387">
    <property type="entry name" value="HATPase_c"/>
    <property type="match status" value="1"/>
</dbReference>
<dbReference type="InterPro" id="IPR003661">
    <property type="entry name" value="HisK_dim/P_dom"/>
</dbReference>
<evidence type="ECO:0000256" key="2">
    <source>
        <dbReference type="ARBA" id="ARBA00004370"/>
    </source>
</evidence>
<dbReference type="RefSeq" id="WP_139839701.1">
    <property type="nucleotide sequence ID" value="NZ_FWFR01000002.1"/>
</dbReference>
<dbReference type="InterPro" id="IPR036097">
    <property type="entry name" value="HisK_dim/P_sf"/>
</dbReference>
<evidence type="ECO:0000259" key="12">
    <source>
        <dbReference type="PROSITE" id="PS50109"/>
    </source>
</evidence>
<keyword evidence="4" id="KW-0597">Phosphoprotein</keyword>
<dbReference type="SUPFAM" id="SSF158472">
    <property type="entry name" value="HAMP domain-like"/>
    <property type="match status" value="1"/>
</dbReference>
<evidence type="ECO:0000259" key="13">
    <source>
        <dbReference type="PROSITE" id="PS50885"/>
    </source>
</evidence>
<feature type="domain" description="Histidine kinase" evidence="12">
    <location>
        <begin position="244"/>
        <end position="456"/>
    </location>
</feature>
<dbReference type="PRINTS" id="PR00344">
    <property type="entry name" value="BCTRLSENSOR"/>
</dbReference>
<dbReference type="Gene3D" id="3.30.565.10">
    <property type="entry name" value="Histidine kinase-like ATPase, C-terminal domain"/>
    <property type="match status" value="1"/>
</dbReference>
<proteinExistence type="predicted"/>
<evidence type="ECO:0000256" key="1">
    <source>
        <dbReference type="ARBA" id="ARBA00000085"/>
    </source>
</evidence>
<sequence length="456" mass="49021">MLTRLLRTSGFQVAVLYVLLLGVTLVALLGFIYWSTSSLIDAQLNETIEAEIRGLDEQYRAEGIGRLVEVIAERSGPRGGGDGVYGLATPGFAMLAGNLTAWPREASAADGWRELSLARNLNGATTRHVVRGRVFVLKGGYHLFVGRDTAERSLFKEIMINAIVWALLPALALGLLGSVLIGRYALRRVDAVRATSEEILAGDLTRRVPLAGSGDEFDRLAETINRMLEQSETLMTGMRTVTDSLAHDLRSPLTRAKTGIELALRRESDIATYRQTLEQTNGELETILRTFEALISIAHAETGMNRLADSSLDLSQLLGDLADLYQPMAEEAGRVLVGEVAPGIMIRGHRELLGQAVANLIDNAIKFTPEGGEIRVVLGREGDTAVLAVADSGPGIPAADRERVLQRFVRLDASRGTPGSGLGLSLVAAVARLHGAALALADNEPGLRVILRLPLA</sequence>
<evidence type="ECO:0000256" key="8">
    <source>
        <dbReference type="ARBA" id="ARBA00022989"/>
    </source>
</evidence>
<dbReference type="EMBL" id="FWFR01000002">
    <property type="protein sequence ID" value="SLN62554.1"/>
    <property type="molecule type" value="Genomic_DNA"/>
</dbReference>
<reference evidence="14 15" key="1">
    <citation type="submission" date="2017-03" db="EMBL/GenBank/DDBJ databases">
        <authorList>
            <person name="Afonso C.L."/>
            <person name="Miller P.J."/>
            <person name="Scott M.A."/>
            <person name="Spackman E."/>
            <person name="Goraichik I."/>
            <person name="Dimitrov K.M."/>
            <person name="Suarez D.L."/>
            <person name="Swayne D.E."/>
        </authorList>
    </citation>
    <scope>NUCLEOTIDE SEQUENCE [LARGE SCALE GENOMIC DNA]</scope>
    <source>
        <strain evidence="14 15">CECT 7691</strain>
    </source>
</reference>
<dbReference type="GO" id="GO:0000155">
    <property type="term" value="F:phosphorelay sensor kinase activity"/>
    <property type="evidence" value="ECO:0007669"/>
    <property type="project" value="InterPro"/>
</dbReference>
<dbReference type="EC" id="2.7.13.3" evidence="3"/>
<evidence type="ECO:0000256" key="5">
    <source>
        <dbReference type="ARBA" id="ARBA00022679"/>
    </source>
</evidence>
<dbReference type="InterPro" id="IPR003594">
    <property type="entry name" value="HATPase_dom"/>
</dbReference>
<comment type="subcellular location">
    <subcellularLocation>
        <location evidence="2">Membrane</location>
    </subcellularLocation>
</comment>
<dbReference type="InParanoid" id="A0A1Y5TFD4"/>
<keyword evidence="10 11" id="KW-0472">Membrane</keyword>